<dbReference type="Gene3D" id="3.40.50.2300">
    <property type="match status" value="1"/>
</dbReference>
<dbReference type="InterPro" id="IPR001789">
    <property type="entry name" value="Sig_transdc_resp-reg_receiver"/>
</dbReference>
<dbReference type="GO" id="GO:0000160">
    <property type="term" value="P:phosphorelay signal transduction system"/>
    <property type="evidence" value="ECO:0007669"/>
    <property type="project" value="InterPro"/>
</dbReference>
<evidence type="ECO:0000259" key="3">
    <source>
        <dbReference type="PROSITE" id="PS50110"/>
    </source>
</evidence>
<dbReference type="PROSITE" id="PS50110">
    <property type="entry name" value="RESPONSE_REGULATORY"/>
    <property type="match status" value="1"/>
</dbReference>
<keyword evidence="5" id="KW-1185">Reference proteome</keyword>
<name>A0A1I4MSS6_9HYPH</name>
<dbReference type="AlphaFoldDB" id="A0A1I4MSS6"/>
<feature type="modified residue" description="4-aspartylphosphate" evidence="2">
    <location>
        <position position="60"/>
    </location>
</feature>
<protein>
    <submittedName>
        <fullName evidence="4">Response regulator receiver domain-containing protein</fullName>
    </submittedName>
</protein>
<dbReference type="STRING" id="582667.SAMN05192568_101817"/>
<dbReference type="EMBL" id="FOTK01000018">
    <property type="protein sequence ID" value="SFM06309.1"/>
    <property type="molecule type" value="Genomic_DNA"/>
</dbReference>
<dbReference type="Proteomes" id="UP000199048">
    <property type="component" value="Unassembled WGS sequence"/>
</dbReference>
<sequence length="132" mass="14300">MNVLILVVDDEPDVTDLFRQQFRRELRAGRFAMEFAHSAPEALACVNASDGASLILMFSDINMPGMTGLELLPLVRAARPDVPVIMITAYGDAETREKVLAGGAVDLITKPIDFDLLRAAIESRLDSVAGPT</sequence>
<keyword evidence="1 2" id="KW-0597">Phosphoprotein</keyword>
<dbReference type="PANTHER" id="PTHR44591">
    <property type="entry name" value="STRESS RESPONSE REGULATOR PROTEIN 1"/>
    <property type="match status" value="1"/>
</dbReference>
<accession>A0A1I4MSS6</accession>
<dbReference type="CDD" id="cd00156">
    <property type="entry name" value="REC"/>
    <property type="match status" value="1"/>
</dbReference>
<dbReference type="SUPFAM" id="SSF52172">
    <property type="entry name" value="CheY-like"/>
    <property type="match status" value="1"/>
</dbReference>
<organism evidence="4 5">
    <name type="scientific">Methylobacterium pseudosasicola</name>
    <dbReference type="NCBI Taxonomy" id="582667"/>
    <lineage>
        <taxon>Bacteria</taxon>
        <taxon>Pseudomonadati</taxon>
        <taxon>Pseudomonadota</taxon>
        <taxon>Alphaproteobacteria</taxon>
        <taxon>Hyphomicrobiales</taxon>
        <taxon>Methylobacteriaceae</taxon>
        <taxon>Methylobacterium</taxon>
    </lineage>
</organism>
<feature type="domain" description="Response regulatory" evidence="3">
    <location>
        <begin position="4"/>
        <end position="125"/>
    </location>
</feature>
<dbReference type="SMART" id="SM00448">
    <property type="entry name" value="REC"/>
    <property type="match status" value="1"/>
</dbReference>
<dbReference type="InterPro" id="IPR011006">
    <property type="entry name" value="CheY-like_superfamily"/>
</dbReference>
<evidence type="ECO:0000256" key="1">
    <source>
        <dbReference type="ARBA" id="ARBA00022553"/>
    </source>
</evidence>
<proteinExistence type="predicted"/>
<dbReference type="OrthoDB" id="9786548at2"/>
<dbReference type="PANTHER" id="PTHR44591:SF25">
    <property type="entry name" value="CHEMOTAXIS TWO-COMPONENT RESPONSE REGULATOR"/>
    <property type="match status" value="1"/>
</dbReference>
<reference evidence="5" key="1">
    <citation type="submission" date="2016-10" db="EMBL/GenBank/DDBJ databases">
        <authorList>
            <person name="Varghese N."/>
            <person name="Submissions S."/>
        </authorList>
    </citation>
    <scope>NUCLEOTIDE SEQUENCE [LARGE SCALE GENOMIC DNA]</scope>
    <source>
        <strain evidence="5">BL36</strain>
    </source>
</reference>
<dbReference type="Pfam" id="PF00072">
    <property type="entry name" value="Response_reg"/>
    <property type="match status" value="1"/>
</dbReference>
<evidence type="ECO:0000256" key="2">
    <source>
        <dbReference type="PROSITE-ProRule" id="PRU00169"/>
    </source>
</evidence>
<dbReference type="InterPro" id="IPR050595">
    <property type="entry name" value="Bact_response_regulator"/>
</dbReference>
<dbReference type="RefSeq" id="WP_092042666.1">
    <property type="nucleotide sequence ID" value="NZ_FOTK01000018.1"/>
</dbReference>
<gene>
    <name evidence="4" type="ORF">SAMN05192568_101817</name>
</gene>
<evidence type="ECO:0000313" key="4">
    <source>
        <dbReference type="EMBL" id="SFM06309.1"/>
    </source>
</evidence>
<evidence type="ECO:0000313" key="5">
    <source>
        <dbReference type="Proteomes" id="UP000199048"/>
    </source>
</evidence>